<keyword evidence="2" id="KW-0560">Oxidoreductase</keyword>
<dbReference type="SUPFAM" id="SSF51735">
    <property type="entry name" value="NAD(P)-binding Rossmann-fold domains"/>
    <property type="match status" value="1"/>
</dbReference>
<evidence type="ECO:0000313" key="5">
    <source>
        <dbReference type="EMBL" id="KAA2248449.1"/>
    </source>
</evidence>
<dbReference type="GO" id="GO:0016020">
    <property type="term" value="C:membrane"/>
    <property type="evidence" value="ECO:0007669"/>
    <property type="project" value="TreeGrafter"/>
</dbReference>
<organism evidence="5 6">
    <name type="scientific">Solihabitans fulvus</name>
    <dbReference type="NCBI Taxonomy" id="1892852"/>
    <lineage>
        <taxon>Bacteria</taxon>
        <taxon>Bacillati</taxon>
        <taxon>Actinomycetota</taxon>
        <taxon>Actinomycetes</taxon>
        <taxon>Pseudonocardiales</taxon>
        <taxon>Pseudonocardiaceae</taxon>
        <taxon>Solihabitans</taxon>
    </lineage>
</organism>
<protein>
    <submittedName>
        <fullName evidence="5">SDR family oxidoreductase</fullName>
    </submittedName>
</protein>
<reference evidence="5 6" key="1">
    <citation type="submission" date="2019-09" db="EMBL/GenBank/DDBJ databases">
        <title>Goodfellowia gen. nov., a new genus of the Pseudonocardineae related to Actinoalloteichus, containing Goodfellowia coeruleoviolacea gen. nov., comb. nov. gen. nov., comb. nov.</title>
        <authorList>
            <person name="Labeda D."/>
        </authorList>
    </citation>
    <scope>NUCLEOTIDE SEQUENCE [LARGE SCALE GENOMIC DNA]</scope>
    <source>
        <strain evidence="5 6">AN110305</strain>
    </source>
</reference>
<evidence type="ECO:0000259" key="4">
    <source>
        <dbReference type="SMART" id="SM00822"/>
    </source>
</evidence>
<keyword evidence="6" id="KW-1185">Reference proteome</keyword>
<reference evidence="5 6" key="2">
    <citation type="submission" date="2019-09" db="EMBL/GenBank/DDBJ databases">
        <authorList>
            <person name="Jin C."/>
        </authorList>
    </citation>
    <scope>NUCLEOTIDE SEQUENCE [LARGE SCALE GENOMIC DNA]</scope>
    <source>
        <strain evidence="5 6">AN110305</strain>
    </source>
</reference>
<dbReference type="InterPro" id="IPR002347">
    <property type="entry name" value="SDR_fam"/>
</dbReference>
<comment type="caution">
    <text evidence="5">The sequence shown here is derived from an EMBL/GenBank/DDBJ whole genome shotgun (WGS) entry which is preliminary data.</text>
</comment>
<dbReference type="SMART" id="SM00822">
    <property type="entry name" value="PKS_KR"/>
    <property type="match status" value="1"/>
</dbReference>
<name>A0A5B2WDY4_9PSEU</name>
<dbReference type="InterPro" id="IPR057326">
    <property type="entry name" value="KR_dom"/>
</dbReference>
<sequence>MPIALVTGPTAGIGAAFARRLAAEGHDLVLVARDEGRLADLAEELHRRHGVDVEVLPADLADPQQRAKVEERLADRAAPVEFLVNNAGFGTAGEFWTSDVEQLQAQLDVNVTSVLRLTRAVLPGMLDRGRGAVVNVSSVAGFLPGRGSTYTASKAWVTSFSEGMAVAVRDAGVRIIALCPGFTRTEFHQRADIDMASTPDALWLDADRVVHDCLADLRRGRVVSVPGAQYKAIVGLSRLVPRALLRRLATRAAGGRGRT</sequence>
<evidence type="ECO:0000256" key="2">
    <source>
        <dbReference type="ARBA" id="ARBA00023002"/>
    </source>
</evidence>
<dbReference type="Pfam" id="PF00106">
    <property type="entry name" value="adh_short"/>
    <property type="match status" value="1"/>
</dbReference>
<comment type="similarity">
    <text evidence="1 3">Belongs to the short-chain dehydrogenases/reductases (SDR) family.</text>
</comment>
<dbReference type="InterPro" id="IPR036291">
    <property type="entry name" value="NAD(P)-bd_dom_sf"/>
</dbReference>
<evidence type="ECO:0000313" key="6">
    <source>
        <dbReference type="Proteomes" id="UP000323454"/>
    </source>
</evidence>
<feature type="domain" description="Ketoreductase" evidence="4">
    <location>
        <begin position="2"/>
        <end position="174"/>
    </location>
</feature>
<dbReference type="RefSeq" id="WP_149855132.1">
    <property type="nucleotide sequence ID" value="NZ_VUOB01000106.1"/>
</dbReference>
<evidence type="ECO:0000256" key="1">
    <source>
        <dbReference type="ARBA" id="ARBA00006484"/>
    </source>
</evidence>
<dbReference type="GO" id="GO:0016491">
    <property type="term" value="F:oxidoreductase activity"/>
    <property type="evidence" value="ECO:0007669"/>
    <property type="project" value="UniProtKB-KW"/>
</dbReference>
<dbReference type="PIRSF" id="PIRSF000126">
    <property type="entry name" value="11-beta-HSD1"/>
    <property type="match status" value="1"/>
</dbReference>
<proteinExistence type="inferred from homology"/>
<dbReference type="PRINTS" id="PR00080">
    <property type="entry name" value="SDRFAMILY"/>
</dbReference>
<gene>
    <name evidence="5" type="ORF">F0L68_39960</name>
</gene>
<dbReference type="PRINTS" id="PR00081">
    <property type="entry name" value="GDHRDH"/>
</dbReference>
<dbReference type="AlphaFoldDB" id="A0A5B2WDY4"/>
<dbReference type="Proteomes" id="UP000323454">
    <property type="component" value="Unassembled WGS sequence"/>
</dbReference>
<dbReference type="OrthoDB" id="9810734at2"/>
<dbReference type="PANTHER" id="PTHR44196:SF2">
    <property type="entry name" value="SHORT-CHAIN DEHYDROGENASE-RELATED"/>
    <property type="match status" value="1"/>
</dbReference>
<dbReference type="PANTHER" id="PTHR44196">
    <property type="entry name" value="DEHYDROGENASE/REDUCTASE SDR FAMILY MEMBER 7B"/>
    <property type="match status" value="1"/>
</dbReference>
<accession>A0A5B2WDY4</accession>
<dbReference type="CDD" id="cd05233">
    <property type="entry name" value="SDR_c"/>
    <property type="match status" value="1"/>
</dbReference>
<dbReference type="Gene3D" id="3.40.50.720">
    <property type="entry name" value="NAD(P)-binding Rossmann-like Domain"/>
    <property type="match status" value="1"/>
</dbReference>
<evidence type="ECO:0000256" key="3">
    <source>
        <dbReference type="RuleBase" id="RU000363"/>
    </source>
</evidence>
<dbReference type="EMBL" id="VUOB01000106">
    <property type="protein sequence ID" value="KAA2248449.1"/>
    <property type="molecule type" value="Genomic_DNA"/>
</dbReference>